<feature type="domain" description="Rhodanese" evidence="4">
    <location>
        <begin position="18"/>
        <end position="125"/>
    </location>
</feature>
<feature type="domain" description="Rhodanese" evidence="4">
    <location>
        <begin position="154"/>
        <end position="274"/>
    </location>
</feature>
<reference evidence="5 6" key="1">
    <citation type="journal article" date="1991" name="Int. J. Syst. Bacteriol.">
        <title>Description of the erythromycin-producing bacterium Arthrobacter sp. strain NRRL B-3381 as Aeromicrobium erythreum gen. nov., sp. nov.</title>
        <authorList>
            <person name="Miller E.S."/>
            <person name="Woese C.R."/>
            <person name="Brenner S."/>
        </authorList>
    </citation>
    <scope>NUCLEOTIDE SEQUENCE [LARGE SCALE GENOMIC DNA]</scope>
    <source>
        <strain evidence="5 6">AR18</strain>
    </source>
</reference>
<dbReference type="RefSeq" id="WP_067860110.1">
    <property type="nucleotide sequence ID" value="NZ_CP011502.1"/>
</dbReference>
<dbReference type="PROSITE" id="PS50206">
    <property type="entry name" value="RHODANESE_3"/>
    <property type="match status" value="2"/>
</dbReference>
<dbReference type="PROSITE" id="PS00683">
    <property type="entry name" value="RHODANESE_2"/>
    <property type="match status" value="1"/>
</dbReference>
<dbReference type="OrthoDB" id="9781034at2"/>
<dbReference type="STRING" id="2041.AERYTH_14280"/>
<dbReference type="KEGG" id="aer:AERYTH_14280"/>
<comment type="catalytic activity">
    <reaction evidence="2">
        <text>thiosulfate + hydrogen cyanide = thiocyanate + sulfite + 2 H(+)</text>
        <dbReference type="Rhea" id="RHEA:16881"/>
        <dbReference type="ChEBI" id="CHEBI:15378"/>
        <dbReference type="ChEBI" id="CHEBI:17359"/>
        <dbReference type="ChEBI" id="CHEBI:18022"/>
        <dbReference type="ChEBI" id="CHEBI:18407"/>
        <dbReference type="ChEBI" id="CHEBI:33542"/>
        <dbReference type="EC" id="2.8.1.1"/>
    </reaction>
</comment>
<dbReference type="InterPro" id="IPR001763">
    <property type="entry name" value="Rhodanese-like_dom"/>
</dbReference>
<dbReference type="PANTHER" id="PTHR43855:SF1">
    <property type="entry name" value="THIOSULFATE SULFURTRANSFERASE"/>
    <property type="match status" value="1"/>
</dbReference>
<evidence type="ECO:0000313" key="5">
    <source>
        <dbReference type="EMBL" id="ALX05776.1"/>
    </source>
</evidence>
<dbReference type="CDD" id="cd01449">
    <property type="entry name" value="TST_Repeat_2"/>
    <property type="match status" value="1"/>
</dbReference>
<dbReference type="InterPro" id="IPR001307">
    <property type="entry name" value="Thiosulphate_STrfase_CS"/>
</dbReference>
<evidence type="ECO:0000259" key="4">
    <source>
        <dbReference type="PROSITE" id="PS50206"/>
    </source>
</evidence>
<dbReference type="PANTHER" id="PTHR43855">
    <property type="entry name" value="THIOSULFATE SULFURTRANSFERASE"/>
    <property type="match status" value="1"/>
</dbReference>
<evidence type="ECO:0000256" key="3">
    <source>
        <dbReference type="RuleBase" id="RU000507"/>
    </source>
</evidence>
<dbReference type="InterPro" id="IPR051126">
    <property type="entry name" value="Thiosulfate_sulfurtransferase"/>
</dbReference>
<dbReference type="CDD" id="cd01448">
    <property type="entry name" value="TST_Repeat_1"/>
    <property type="match status" value="1"/>
</dbReference>
<proteinExistence type="predicted"/>
<accession>A0A0U4AZN5</accession>
<evidence type="ECO:0000313" key="6">
    <source>
        <dbReference type="Proteomes" id="UP000067689"/>
    </source>
</evidence>
<dbReference type="Gene3D" id="3.40.250.10">
    <property type="entry name" value="Rhodanese-like domain"/>
    <property type="match status" value="2"/>
</dbReference>
<dbReference type="GO" id="GO:0004792">
    <property type="term" value="F:thiosulfate-cyanide sulfurtransferase activity"/>
    <property type="evidence" value="ECO:0007669"/>
    <property type="project" value="UniProtKB-EC"/>
</dbReference>
<dbReference type="AlphaFoldDB" id="A0A0U4AZN5"/>
<keyword evidence="1" id="KW-0677">Repeat</keyword>
<dbReference type="PATRIC" id="fig|2041.4.peg.2977"/>
<evidence type="ECO:0000256" key="2">
    <source>
        <dbReference type="ARBA" id="ARBA00047549"/>
    </source>
</evidence>
<evidence type="ECO:0000256" key="1">
    <source>
        <dbReference type="ARBA" id="ARBA00022737"/>
    </source>
</evidence>
<dbReference type="SUPFAM" id="SSF52821">
    <property type="entry name" value="Rhodanese/Cell cycle control phosphatase"/>
    <property type="match status" value="2"/>
</dbReference>
<name>A0A0U4AZN5_9ACTN</name>
<sequence>MSRDTALVTADWVEEHLDDPKVVLIEVDEDVEAYDKGHIPGAIKLDWKKDLQDGVRHDFISKEKLEKLLSEKGVANDDTVVFYGGNNNWFAAYAYWYLTYYGHENLRLLDGGRKKWELDSRELSSDVPDRPATTYTAQEPNEAVRAYRDEVVEAIGSKNLIDVRSPDEYAGRLLAPAHLPQEAAQIAGHIPTAGNVPWSKAANDDGTFKKDEELKALYADAGLDEGKDTIAYCRIGERSSHTWFVLNEILGYPNVKNYDGSWSEYGSLRGVPVAVGDDRGEA</sequence>
<keyword evidence="3 5" id="KW-0808">Transferase</keyword>
<gene>
    <name evidence="5" type="ORF">AERYTH_14280</name>
</gene>
<dbReference type="SMART" id="SM00450">
    <property type="entry name" value="RHOD"/>
    <property type="match status" value="2"/>
</dbReference>
<dbReference type="Pfam" id="PF00581">
    <property type="entry name" value="Rhodanese"/>
    <property type="match status" value="2"/>
</dbReference>
<dbReference type="PROSITE" id="PS00380">
    <property type="entry name" value="RHODANESE_1"/>
    <property type="match status" value="1"/>
</dbReference>
<dbReference type="EMBL" id="CP011502">
    <property type="protein sequence ID" value="ALX05776.1"/>
    <property type="molecule type" value="Genomic_DNA"/>
</dbReference>
<protein>
    <recommendedName>
        <fullName evidence="3">Sulfurtransferase</fullName>
    </recommendedName>
</protein>
<dbReference type="Proteomes" id="UP000067689">
    <property type="component" value="Chromosome"/>
</dbReference>
<dbReference type="InterPro" id="IPR036873">
    <property type="entry name" value="Rhodanese-like_dom_sf"/>
</dbReference>
<keyword evidence="6" id="KW-1185">Reference proteome</keyword>
<organism evidence="5 6">
    <name type="scientific">Aeromicrobium erythreum</name>
    <dbReference type="NCBI Taxonomy" id="2041"/>
    <lineage>
        <taxon>Bacteria</taxon>
        <taxon>Bacillati</taxon>
        <taxon>Actinomycetota</taxon>
        <taxon>Actinomycetes</taxon>
        <taxon>Propionibacteriales</taxon>
        <taxon>Nocardioidaceae</taxon>
        <taxon>Aeromicrobium</taxon>
    </lineage>
</organism>